<dbReference type="STRING" id="1514105.AOC36_08340"/>
<dbReference type="RefSeq" id="WP_067633297.1">
    <property type="nucleotide sequence ID" value="NZ_CP013213.1"/>
</dbReference>
<protein>
    <recommendedName>
        <fullName evidence="1">Mga helix-turn-helix domain-containing protein</fullName>
    </recommendedName>
</protein>
<dbReference type="KEGG" id="erl:AOC36_08340"/>
<evidence type="ECO:0000259" key="1">
    <source>
        <dbReference type="Pfam" id="PF05043"/>
    </source>
</evidence>
<evidence type="ECO:0000313" key="2">
    <source>
        <dbReference type="EMBL" id="AMC93994.1"/>
    </source>
</evidence>
<gene>
    <name evidence="2" type="ORF">AOC36_08340</name>
</gene>
<name>A0A0X8H105_9FIRM</name>
<dbReference type="InterPro" id="IPR007737">
    <property type="entry name" value="Mga_HTH"/>
</dbReference>
<dbReference type="Pfam" id="PF05043">
    <property type="entry name" value="Mga"/>
    <property type="match status" value="1"/>
</dbReference>
<dbReference type="OrthoDB" id="1646817at2"/>
<evidence type="ECO:0000313" key="3">
    <source>
        <dbReference type="Proteomes" id="UP000063781"/>
    </source>
</evidence>
<dbReference type="AlphaFoldDB" id="A0A0X8H105"/>
<sequence>MLLKYKKQVYRLANILDLLIKNDRVISIAEIAAVNQCVERTVYNDIYYLIDNYNDLIELDFSHSNIVSSHTSVGNIQFIYENIIACQPRTRLLRLIIERPNMPIDFYANEINKSPQSTRKLMCDLDDILRHYEVKLNDKRLSYEIIGEEDKVRFFIASFYDSFQRNFMLPKINIVYSPKVEPYFSISSKFRYFLKSLEESSAMRYRQGYRLNDCETVLTLEEESQEIIIRYIKALDKMHARIEDHFEELMDALQDMGYVFDDTKHGQVSTILCHILYMRDVIYSVNNVNLHSVLYYVKNYSRINRKKFEMHKERIEAILSKMSEDYEHVFANLIFNIDSIQPSLDQPHSLNVMIYSDISRDHAYALKAHLGTNFPLNTYHVYEGDVTYRAPEMNGFLDFYWRHQCMGIISTCDFPYKVEQPKVTVSSYLVGSDIGRIYDFFHELKTHQS</sequence>
<reference evidence="2 3" key="1">
    <citation type="submission" date="2015-10" db="EMBL/GenBank/DDBJ databases">
        <title>Erysipelothrix larvae sp. LV19 isolated from the larval gut of the rhinoceros beetle, Trypoxylus dichotomus.</title>
        <authorList>
            <person name="Lim S."/>
            <person name="Kim B.-C."/>
        </authorList>
    </citation>
    <scope>NUCLEOTIDE SEQUENCE [LARGE SCALE GENOMIC DNA]</scope>
    <source>
        <strain evidence="2 3">LV19</strain>
    </source>
</reference>
<keyword evidence="3" id="KW-1185">Reference proteome</keyword>
<proteinExistence type="predicted"/>
<feature type="domain" description="Mga helix-turn-helix" evidence="1">
    <location>
        <begin position="76"/>
        <end position="160"/>
    </location>
</feature>
<accession>A0A0X8H105</accession>
<dbReference type="Proteomes" id="UP000063781">
    <property type="component" value="Chromosome"/>
</dbReference>
<dbReference type="EMBL" id="CP013213">
    <property type="protein sequence ID" value="AMC93994.1"/>
    <property type="molecule type" value="Genomic_DNA"/>
</dbReference>
<organism evidence="2 3">
    <name type="scientific">Erysipelothrix larvae</name>
    <dbReference type="NCBI Taxonomy" id="1514105"/>
    <lineage>
        <taxon>Bacteria</taxon>
        <taxon>Bacillati</taxon>
        <taxon>Bacillota</taxon>
        <taxon>Erysipelotrichia</taxon>
        <taxon>Erysipelotrichales</taxon>
        <taxon>Erysipelotrichaceae</taxon>
        <taxon>Erysipelothrix</taxon>
    </lineage>
</organism>